<accession>A0A3P4B5K6</accession>
<feature type="domain" description="3-octaprenyl-4-hydroxybenzoate carboxy-lyase-like N-terminal" evidence="2">
    <location>
        <begin position="19"/>
        <end position="95"/>
    </location>
</feature>
<evidence type="ECO:0000313" key="5">
    <source>
        <dbReference type="Proteomes" id="UP000277294"/>
    </source>
</evidence>
<dbReference type="RefSeq" id="WP_124080395.1">
    <property type="nucleotide sequence ID" value="NZ_UWPJ01000023.1"/>
</dbReference>
<dbReference type="PANTHER" id="PTHR30108:SF17">
    <property type="entry name" value="FERULIC ACID DECARBOXYLASE 1"/>
    <property type="match status" value="1"/>
</dbReference>
<keyword evidence="5" id="KW-1185">Reference proteome</keyword>
<dbReference type="InterPro" id="IPR002830">
    <property type="entry name" value="UbiD"/>
</dbReference>
<dbReference type="InterPro" id="IPR049383">
    <property type="entry name" value="UbiD-like_N"/>
</dbReference>
<dbReference type="OrthoDB" id="9809841at2"/>
<keyword evidence="4" id="KW-0456">Lyase</keyword>
<dbReference type="InterPro" id="IPR048304">
    <property type="entry name" value="UbiD_Rift_dom"/>
</dbReference>
<dbReference type="GO" id="GO:0046281">
    <property type="term" value="P:cinnamic acid catabolic process"/>
    <property type="evidence" value="ECO:0007669"/>
    <property type="project" value="TreeGrafter"/>
</dbReference>
<dbReference type="InterPro" id="IPR049381">
    <property type="entry name" value="UbiD-like_C"/>
</dbReference>
<dbReference type="NCBIfam" id="TIGR00148">
    <property type="entry name" value="UbiD family decarboxylase"/>
    <property type="match status" value="1"/>
</dbReference>
<dbReference type="AlphaFoldDB" id="A0A3P4B5K6"/>
<dbReference type="SUPFAM" id="SSF143968">
    <property type="entry name" value="UbiD C-terminal domain-like"/>
    <property type="match status" value="1"/>
</dbReference>
<feature type="domain" description="3-octaprenyl-4-hydroxybenzoate carboxy-lyase-like C-terminal" evidence="3">
    <location>
        <begin position="325"/>
        <end position="452"/>
    </location>
</feature>
<dbReference type="PANTHER" id="PTHR30108">
    <property type="entry name" value="3-OCTAPRENYL-4-HYDROXYBENZOATE CARBOXY-LYASE-RELATED"/>
    <property type="match status" value="1"/>
</dbReference>
<dbReference type="GO" id="GO:0016831">
    <property type="term" value="F:carboxy-lyase activity"/>
    <property type="evidence" value="ECO:0007669"/>
    <property type="project" value="InterPro"/>
</dbReference>
<evidence type="ECO:0000259" key="3">
    <source>
        <dbReference type="Pfam" id="PF20696"/>
    </source>
</evidence>
<dbReference type="SUPFAM" id="SSF50475">
    <property type="entry name" value="FMN-binding split barrel"/>
    <property type="match status" value="1"/>
</dbReference>
<dbReference type="Pfam" id="PF01977">
    <property type="entry name" value="UbiD"/>
    <property type="match status" value="1"/>
</dbReference>
<proteinExistence type="predicted"/>
<dbReference type="EMBL" id="UWPJ01000023">
    <property type="protein sequence ID" value="VCU70938.1"/>
    <property type="molecule type" value="Genomic_DNA"/>
</dbReference>
<organism evidence="4 5">
    <name type="scientific">Pigmentiphaga humi</name>
    <dbReference type="NCBI Taxonomy" id="2478468"/>
    <lineage>
        <taxon>Bacteria</taxon>
        <taxon>Pseudomonadati</taxon>
        <taxon>Pseudomonadota</taxon>
        <taxon>Betaproteobacteria</taxon>
        <taxon>Burkholderiales</taxon>
        <taxon>Alcaligenaceae</taxon>
        <taxon>Pigmentiphaga</taxon>
    </lineage>
</organism>
<dbReference type="Proteomes" id="UP000277294">
    <property type="component" value="Unassembled WGS sequence"/>
</dbReference>
<dbReference type="GO" id="GO:0033494">
    <property type="term" value="P:ferulate metabolic process"/>
    <property type="evidence" value="ECO:0007669"/>
    <property type="project" value="TreeGrafter"/>
</dbReference>
<feature type="domain" description="3-octaprenyl-4-hydroxybenzoate carboxy-lyase-like Rift-related" evidence="1">
    <location>
        <begin position="116"/>
        <end position="315"/>
    </location>
</feature>
<name>A0A3P4B5K6_9BURK</name>
<dbReference type="Gene3D" id="3.40.1670.10">
    <property type="entry name" value="UbiD C-terminal domain-like"/>
    <property type="match status" value="1"/>
</dbReference>
<evidence type="ECO:0000313" key="4">
    <source>
        <dbReference type="EMBL" id="VCU70938.1"/>
    </source>
</evidence>
<evidence type="ECO:0000259" key="2">
    <source>
        <dbReference type="Pfam" id="PF20695"/>
    </source>
</evidence>
<gene>
    <name evidence="4" type="primary">bsdC_4</name>
    <name evidence="4" type="ORF">PIGHUM_03018</name>
</gene>
<dbReference type="GO" id="GO:0005737">
    <property type="term" value="C:cytoplasm"/>
    <property type="evidence" value="ECO:0007669"/>
    <property type="project" value="TreeGrafter"/>
</dbReference>
<reference evidence="4 5" key="1">
    <citation type="submission" date="2018-10" db="EMBL/GenBank/DDBJ databases">
        <authorList>
            <person name="Criscuolo A."/>
        </authorList>
    </citation>
    <scope>NUCLEOTIDE SEQUENCE [LARGE SCALE GENOMIC DNA]</scope>
    <source>
        <strain evidence="4">DnA1</strain>
    </source>
</reference>
<protein>
    <submittedName>
        <fullName evidence="4">Phenolic acid decarboxylase subunit C</fullName>
        <ecNumber evidence="4">4.1.1.-</ecNumber>
    </submittedName>
</protein>
<evidence type="ECO:0000259" key="1">
    <source>
        <dbReference type="Pfam" id="PF01977"/>
    </source>
</evidence>
<dbReference type="Pfam" id="PF20696">
    <property type="entry name" value="UbiD_C"/>
    <property type="match status" value="1"/>
</dbReference>
<dbReference type="Pfam" id="PF20695">
    <property type="entry name" value="UbiD_N"/>
    <property type="match status" value="1"/>
</dbReference>
<sequence length="486" mass="53330">MTNPNKANGLDLRRWLEDIAAMRQVKEVPGADWRLELGAISELNVKKADPMALLFDEIPGYPAGHRVLTCTTSNAVRLANILRLGSVDSHQDLVGKLRGRPNAWKSRAADFPPVEVDDGPVFEHVMSGDEVDVTAFPAPLWHEKDGGRYIGTGCMVVTRDLDTDWVNVGTYRVMIHDRNHVGLDMIPGKHGAIQYDKHVDAGKPFPVAIVLGCDPLGYTISGIEVPYGMCEYNYIGAILGQPVEVVRGQLTGLPIPSAAEIVLEGWAHPGDIKEEGPFGEFHGYYPGKQGTSPVVTIERVYYRSQPILLGSPPAKPPNDYSYSKAVMRSALLMDALQAAGVPDVQSVWAHEIGGARMFNVVSIKQRYAGHSRQAGHLLLNCGVGAYMSRWAVVVDEDIDPSNLQEVMWAVATRADPERDIDVLTRGMGSKNDPMFVTFGTDTAFNSKAVIDACRPYDYLGRFPEVAEASKALQAETRRKWGHVLDE</sequence>
<dbReference type="EC" id="4.1.1.-" evidence="4"/>